<proteinExistence type="predicted"/>
<reference evidence="1 2" key="1">
    <citation type="submission" date="2024-02" db="EMBL/GenBank/DDBJ databases">
        <title>High-quality chromosome-scale genome assembly of Pensacola bahiagrass (Paspalum notatum Flugge var. saurae).</title>
        <authorList>
            <person name="Vega J.M."/>
            <person name="Podio M."/>
            <person name="Orjuela J."/>
            <person name="Siena L.A."/>
            <person name="Pessino S.C."/>
            <person name="Combes M.C."/>
            <person name="Mariac C."/>
            <person name="Albertini E."/>
            <person name="Pupilli F."/>
            <person name="Ortiz J.P.A."/>
            <person name="Leblanc O."/>
        </authorList>
    </citation>
    <scope>NUCLEOTIDE SEQUENCE [LARGE SCALE GENOMIC DNA]</scope>
    <source>
        <strain evidence="1">R1</strain>
        <tissue evidence="1">Leaf</tissue>
    </source>
</reference>
<evidence type="ECO:0000313" key="1">
    <source>
        <dbReference type="EMBL" id="WVZ49892.1"/>
    </source>
</evidence>
<sequence length="114" mass="12825">MEASLQGATFTRMASLPCSPHARARGHAVLPTLTARDAARHLQERPCRRERTLKPIQTTAAELWLNAARAQTTRSTNVLCTLVRSEKHSEDPDEYDYFDTTRGHHSDTSLLQIL</sequence>
<accession>A0AAQ3SGI0</accession>
<name>A0AAQ3SGI0_PASNO</name>
<organism evidence="1 2">
    <name type="scientific">Paspalum notatum var. saurae</name>
    <dbReference type="NCBI Taxonomy" id="547442"/>
    <lineage>
        <taxon>Eukaryota</taxon>
        <taxon>Viridiplantae</taxon>
        <taxon>Streptophyta</taxon>
        <taxon>Embryophyta</taxon>
        <taxon>Tracheophyta</taxon>
        <taxon>Spermatophyta</taxon>
        <taxon>Magnoliopsida</taxon>
        <taxon>Liliopsida</taxon>
        <taxon>Poales</taxon>
        <taxon>Poaceae</taxon>
        <taxon>PACMAD clade</taxon>
        <taxon>Panicoideae</taxon>
        <taxon>Andropogonodae</taxon>
        <taxon>Paspaleae</taxon>
        <taxon>Paspalinae</taxon>
        <taxon>Paspalum</taxon>
    </lineage>
</organism>
<gene>
    <name evidence="1" type="ORF">U9M48_001214</name>
</gene>
<dbReference type="Proteomes" id="UP001341281">
    <property type="component" value="Chromosome 01"/>
</dbReference>
<keyword evidence="2" id="KW-1185">Reference proteome</keyword>
<dbReference type="AlphaFoldDB" id="A0AAQ3SGI0"/>
<dbReference type="EMBL" id="CP144745">
    <property type="protein sequence ID" value="WVZ49892.1"/>
    <property type="molecule type" value="Genomic_DNA"/>
</dbReference>
<evidence type="ECO:0000313" key="2">
    <source>
        <dbReference type="Proteomes" id="UP001341281"/>
    </source>
</evidence>
<protein>
    <submittedName>
        <fullName evidence="1">Uncharacterized protein</fullName>
    </submittedName>
</protein>